<dbReference type="PROSITE" id="PS51294">
    <property type="entry name" value="HTH_MYB"/>
    <property type="match status" value="1"/>
</dbReference>
<dbReference type="SMART" id="SM00717">
    <property type="entry name" value="SANT"/>
    <property type="match status" value="1"/>
</dbReference>
<dbReference type="VEuPathDB" id="FungiDB:PV10_03876"/>
<name>A0A0D1ZD54_EXOME</name>
<gene>
    <name evidence="4" type="ORF">PV10_03876</name>
</gene>
<evidence type="ECO:0000259" key="2">
    <source>
        <dbReference type="PROSITE" id="PS50090"/>
    </source>
</evidence>
<evidence type="ECO:0008006" key="6">
    <source>
        <dbReference type="Google" id="ProtNLM"/>
    </source>
</evidence>
<dbReference type="Proteomes" id="UP000054302">
    <property type="component" value="Unassembled WGS sequence"/>
</dbReference>
<dbReference type="STRING" id="212818.A0A0D1ZD54"/>
<evidence type="ECO:0000313" key="4">
    <source>
        <dbReference type="EMBL" id="KIV92602.1"/>
    </source>
</evidence>
<evidence type="ECO:0000259" key="3">
    <source>
        <dbReference type="PROSITE" id="PS51294"/>
    </source>
</evidence>
<dbReference type="AlphaFoldDB" id="A0A0D1ZD54"/>
<dbReference type="RefSeq" id="XP_016224176.1">
    <property type="nucleotide sequence ID" value="XM_016368388.1"/>
</dbReference>
<dbReference type="PROSITE" id="PS50090">
    <property type="entry name" value="MYB_LIKE"/>
    <property type="match status" value="1"/>
</dbReference>
<keyword evidence="5" id="KW-1185">Reference proteome</keyword>
<evidence type="ECO:0000256" key="1">
    <source>
        <dbReference type="SAM" id="MobiDB-lite"/>
    </source>
</evidence>
<dbReference type="PANTHER" id="PTHR23246">
    <property type="entry name" value="NEW-GLUE PROTEIN"/>
    <property type="match status" value="1"/>
</dbReference>
<dbReference type="Pfam" id="PF00249">
    <property type="entry name" value="Myb_DNA-binding"/>
    <property type="match status" value="1"/>
</dbReference>
<dbReference type="InterPro" id="IPR053095">
    <property type="entry name" value="Actin-binding/GATA_Znf"/>
</dbReference>
<feature type="compositionally biased region" description="Low complexity" evidence="1">
    <location>
        <begin position="113"/>
        <end position="141"/>
    </location>
</feature>
<dbReference type="SUPFAM" id="SSF46689">
    <property type="entry name" value="Homeodomain-like"/>
    <property type="match status" value="1"/>
</dbReference>
<evidence type="ECO:0000313" key="5">
    <source>
        <dbReference type="Proteomes" id="UP000054302"/>
    </source>
</evidence>
<dbReference type="InterPro" id="IPR009057">
    <property type="entry name" value="Homeodomain-like_sf"/>
</dbReference>
<dbReference type="CDD" id="cd00167">
    <property type="entry name" value="SANT"/>
    <property type="match status" value="1"/>
</dbReference>
<sequence length="353" mass="39193">MGTRLASRACLLPLPLQLPLPLPIDQAAVSKMGLIVCCQFSAQLSTISPAGNHQTSEELARFADRILNISLAFRQLDPGNTGALPSLITVPVLSFIVDISSLLKATEEEDRQSTSSPASVSQSESAQSSVATSVAPVPTTARSAVPAKRLSSSQDFASHSPAKKQSKWSPEEDTKIIQLRQDGMKWEDISKHLPGRSAISCRLHYQNYLERRSEWDEDRKNKLARLYERFRADMWARIAEEMAMPWRAVEAMHWQMGEHEMAKRAGVTPFSLANAAGSSYEPSSMGPRPPLRNPPPRLRRESMPHEMHFQGPQLPSLAELTAGLPAFSTPPYQSSDPFHHLYNHHKGRNAPFQ</sequence>
<feature type="region of interest" description="Disordered" evidence="1">
    <location>
        <begin position="277"/>
        <end position="302"/>
    </location>
</feature>
<organism evidence="4 5">
    <name type="scientific">Exophiala mesophila</name>
    <name type="common">Black yeast-like fungus</name>
    <dbReference type="NCBI Taxonomy" id="212818"/>
    <lineage>
        <taxon>Eukaryota</taxon>
        <taxon>Fungi</taxon>
        <taxon>Dikarya</taxon>
        <taxon>Ascomycota</taxon>
        <taxon>Pezizomycotina</taxon>
        <taxon>Eurotiomycetes</taxon>
        <taxon>Chaetothyriomycetidae</taxon>
        <taxon>Chaetothyriales</taxon>
        <taxon>Herpotrichiellaceae</taxon>
        <taxon>Exophiala</taxon>
    </lineage>
</organism>
<feature type="domain" description="Myb-like" evidence="2">
    <location>
        <begin position="160"/>
        <end position="209"/>
    </location>
</feature>
<dbReference type="EMBL" id="KN847522">
    <property type="protein sequence ID" value="KIV92602.1"/>
    <property type="molecule type" value="Genomic_DNA"/>
</dbReference>
<protein>
    <recommendedName>
        <fullName evidence="6">Myb-like domain-containing protein</fullName>
    </recommendedName>
</protein>
<dbReference type="Gene3D" id="1.10.10.60">
    <property type="entry name" value="Homeodomain-like"/>
    <property type="match status" value="1"/>
</dbReference>
<feature type="compositionally biased region" description="Pro residues" evidence="1">
    <location>
        <begin position="287"/>
        <end position="296"/>
    </location>
</feature>
<feature type="domain" description="HTH myb-type" evidence="3">
    <location>
        <begin position="160"/>
        <end position="213"/>
    </location>
</feature>
<dbReference type="OrthoDB" id="2350934at2759"/>
<dbReference type="HOGENOM" id="CLU_785342_0_0_1"/>
<accession>A0A0D1ZD54</accession>
<proteinExistence type="predicted"/>
<dbReference type="GeneID" id="27321721"/>
<dbReference type="InterPro" id="IPR017930">
    <property type="entry name" value="Myb_dom"/>
</dbReference>
<dbReference type="InterPro" id="IPR001005">
    <property type="entry name" value="SANT/Myb"/>
</dbReference>
<feature type="region of interest" description="Disordered" evidence="1">
    <location>
        <begin position="106"/>
        <end position="173"/>
    </location>
</feature>
<reference evidence="4 5" key="1">
    <citation type="submission" date="2015-01" db="EMBL/GenBank/DDBJ databases">
        <title>The Genome Sequence of Exophiala mesophila CBS40295.</title>
        <authorList>
            <consortium name="The Broad Institute Genomics Platform"/>
            <person name="Cuomo C."/>
            <person name="de Hoog S."/>
            <person name="Gorbushina A."/>
            <person name="Stielow B."/>
            <person name="Teixiera M."/>
            <person name="Abouelleil A."/>
            <person name="Chapman S.B."/>
            <person name="Priest M."/>
            <person name="Young S.K."/>
            <person name="Wortman J."/>
            <person name="Nusbaum C."/>
            <person name="Birren B."/>
        </authorList>
    </citation>
    <scope>NUCLEOTIDE SEQUENCE [LARGE SCALE GENOMIC DNA]</scope>
    <source>
        <strain evidence="4 5">CBS 40295</strain>
    </source>
</reference>
<dbReference type="PANTHER" id="PTHR23246:SF24">
    <property type="entry name" value="MYB DNA-BINDING DOMAIN-CONTAINING PROTEIN"/>
    <property type="match status" value="1"/>
</dbReference>